<evidence type="ECO:0000259" key="15">
    <source>
        <dbReference type="Pfam" id="PF13793"/>
    </source>
</evidence>
<evidence type="ECO:0000313" key="16">
    <source>
        <dbReference type="Proteomes" id="UP000887540"/>
    </source>
</evidence>
<dbReference type="GO" id="GO:0000287">
    <property type="term" value="F:magnesium ion binding"/>
    <property type="evidence" value="ECO:0007669"/>
    <property type="project" value="InterPro"/>
</dbReference>
<dbReference type="NCBIfam" id="NF002320">
    <property type="entry name" value="PRK01259.1"/>
    <property type="match status" value="1"/>
</dbReference>
<comment type="catalytic activity">
    <reaction evidence="14">
        <text>D-ribose 5-phosphate + ATP = 5-phospho-alpha-D-ribose 1-diphosphate + AMP + H(+)</text>
        <dbReference type="Rhea" id="RHEA:15609"/>
        <dbReference type="ChEBI" id="CHEBI:15378"/>
        <dbReference type="ChEBI" id="CHEBI:30616"/>
        <dbReference type="ChEBI" id="CHEBI:58017"/>
        <dbReference type="ChEBI" id="CHEBI:78346"/>
        <dbReference type="ChEBI" id="CHEBI:456215"/>
        <dbReference type="EC" id="2.7.6.1"/>
    </reaction>
</comment>
<evidence type="ECO:0000256" key="13">
    <source>
        <dbReference type="ARBA" id="ARBA00026067"/>
    </source>
</evidence>
<dbReference type="InterPro" id="IPR029099">
    <property type="entry name" value="Pribosyltran_N"/>
</dbReference>
<dbReference type="Pfam" id="PF14572">
    <property type="entry name" value="Pribosyl_synth"/>
    <property type="match status" value="1"/>
</dbReference>
<keyword evidence="8" id="KW-0545">Nucleotide biosynthesis</keyword>
<evidence type="ECO:0000256" key="1">
    <source>
        <dbReference type="ARBA" id="ARBA00003018"/>
    </source>
</evidence>
<dbReference type="GO" id="GO:0006164">
    <property type="term" value="P:purine nucleotide biosynthetic process"/>
    <property type="evidence" value="ECO:0007669"/>
    <property type="project" value="TreeGrafter"/>
</dbReference>
<evidence type="ECO:0000256" key="11">
    <source>
        <dbReference type="ARBA" id="ARBA00022840"/>
    </source>
</evidence>
<reference evidence="17" key="1">
    <citation type="submission" date="2022-11" db="UniProtKB">
        <authorList>
            <consortium name="WormBaseParasite"/>
        </authorList>
    </citation>
    <scope>IDENTIFICATION</scope>
</reference>
<evidence type="ECO:0000256" key="8">
    <source>
        <dbReference type="ARBA" id="ARBA00022727"/>
    </source>
</evidence>
<dbReference type="InterPro" id="IPR005946">
    <property type="entry name" value="Rib-P_diPkinase"/>
</dbReference>
<keyword evidence="12" id="KW-0460">Magnesium</keyword>
<evidence type="ECO:0000256" key="9">
    <source>
        <dbReference type="ARBA" id="ARBA00022741"/>
    </source>
</evidence>
<dbReference type="Gene3D" id="3.40.50.2020">
    <property type="match status" value="2"/>
</dbReference>
<feature type="domain" description="Ribose-phosphate pyrophosphokinase N-terminal" evidence="15">
    <location>
        <begin position="2"/>
        <end position="42"/>
    </location>
</feature>
<dbReference type="GO" id="GO:0009156">
    <property type="term" value="P:ribonucleoside monophosphate biosynthetic process"/>
    <property type="evidence" value="ECO:0007669"/>
    <property type="project" value="InterPro"/>
</dbReference>
<evidence type="ECO:0000256" key="6">
    <source>
        <dbReference type="ARBA" id="ARBA00022679"/>
    </source>
</evidence>
<sequence>MSSVQRVTAVIPCFPYARQDKQDESRVPISARLIANMLVTAGADHVITMDLHAAQIQGFFSIPVDNLVAEPTIVKYIQDNIDNWKEAVIVSPDAGGTKRVSKIADRLKVNFAIIHKERKQANKVESMILVGNVKDKTAIIVDDMADTSGTICLAAEKLVEAGASKIYAICIHGVLSGPACERLNSAPIDSIIVTNTIPQEENIKKCPKIKCIDMSNVFAEAIKCNHDGTTISHLHFNVPT</sequence>
<dbReference type="FunFam" id="3.40.50.2020:FF:000014">
    <property type="entry name" value="Ribose-phosphate pyrophosphokinase 1"/>
    <property type="match status" value="1"/>
</dbReference>
<keyword evidence="10" id="KW-0418">Kinase</keyword>
<comment type="subcellular location">
    <subcellularLocation>
        <location evidence="2">Cytoplasm</location>
    </subcellularLocation>
</comment>
<dbReference type="NCBIfam" id="TIGR01251">
    <property type="entry name" value="ribP_PPkin"/>
    <property type="match status" value="1"/>
</dbReference>
<keyword evidence="6" id="KW-0808">Transferase</keyword>
<dbReference type="WBParaSite" id="ACRNAN_scaffold555.g29964.t1">
    <property type="protein sequence ID" value="ACRNAN_scaffold555.g29964.t1"/>
    <property type="gene ID" value="ACRNAN_scaffold555.g29964"/>
</dbReference>
<keyword evidence="9" id="KW-0547">Nucleotide-binding</keyword>
<evidence type="ECO:0000256" key="5">
    <source>
        <dbReference type="ARBA" id="ARBA00013247"/>
    </source>
</evidence>
<evidence type="ECO:0000256" key="7">
    <source>
        <dbReference type="ARBA" id="ARBA00022723"/>
    </source>
</evidence>
<dbReference type="PANTHER" id="PTHR10210">
    <property type="entry name" value="RIBOSE-PHOSPHATE DIPHOSPHOKINASE FAMILY MEMBER"/>
    <property type="match status" value="1"/>
</dbReference>
<evidence type="ECO:0000256" key="3">
    <source>
        <dbReference type="ARBA" id="ARBA00004996"/>
    </source>
</evidence>
<dbReference type="Pfam" id="PF13793">
    <property type="entry name" value="Pribosyltran_N"/>
    <property type="match status" value="1"/>
</dbReference>
<comment type="subunit">
    <text evidence="13">Homodimer. The active form is probably a hexamer composed of 3 homodimers.</text>
</comment>
<dbReference type="Proteomes" id="UP000887540">
    <property type="component" value="Unplaced"/>
</dbReference>
<dbReference type="PANTHER" id="PTHR10210:SF32">
    <property type="entry name" value="RIBOSE-PHOSPHATE PYROPHOSPHOKINASE 2"/>
    <property type="match status" value="1"/>
</dbReference>
<evidence type="ECO:0000256" key="10">
    <source>
        <dbReference type="ARBA" id="ARBA00022777"/>
    </source>
</evidence>
<evidence type="ECO:0000256" key="4">
    <source>
        <dbReference type="ARBA" id="ARBA00006478"/>
    </source>
</evidence>
<organism evidence="16 17">
    <name type="scientific">Acrobeloides nanus</name>
    <dbReference type="NCBI Taxonomy" id="290746"/>
    <lineage>
        <taxon>Eukaryota</taxon>
        <taxon>Metazoa</taxon>
        <taxon>Ecdysozoa</taxon>
        <taxon>Nematoda</taxon>
        <taxon>Chromadorea</taxon>
        <taxon>Rhabditida</taxon>
        <taxon>Tylenchina</taxon>
        <taxon>Cephalobomorpha</taxon>
        <taxon>Cephaloboidea</taxon>
        <taxon>Cephalobidae</taxon>
        <taxon>Acrobeloides</taxon>
    </lineage>
</organism>
<dbReference type="CDD" id="cd06223">
    <property type="entry name" value="PRTases_typeI"/>
    <property type="match status" value="1"/>
</dbReference>
<comment type="pathway">
    <text evidence="3">Metabolic intermediate biosynthesis; 5-phospho-alpha-D-ribose 1-diphosphate biosynthesis; 5-phospho-alpha-D-ribose 1-diphosphate from D-ribose 5-phosphate (route I): step 1/1.</text>
</comment>
<dbReference type="GO" id="GO:0005524">
    <property type="term" value="F:ATP binding"/>
    <property type="evidence" value="ECO:0007669"/>
    <property type="project" value="UniProtKB-KW"/>
</dbReference>
<comment type="similarity">
    <text evidence="4">Belongs to the ribose-phosphate pyrophosphokinase family.</text>
</comment>
<evidence type="ECO:0000256" key="12">
    <source>
        <dbReference type="ARBA" id="ARBA00022842"/>
    </source>
</evidence>
<dbReference type="InterPro" id="IPR000836">
    <property type="entry name" value="PRTase_dom"/>
</dbReference>
<dbReference type="FunFam" id="3.40.50.2020:FF:000005">
    <property type="entry name" value="Ribose-phosphate pyrophosphokinase 1"/>
    <property type="match status" value="1"/>
</dbReference>
<evidence type="ECO:0000313" key="17">
    <source>
        <dbReference type="WBParaSite" id="ACRNAN_scaffold555.g29964.t1"/>
    </source>
</evidence>
<evidence type="ECO:0000256" key="2">
    <source>
        <dbReference type="ARBA" id="ARBA00004496"/>
    </source>
</evidence>
<dbReference type="PROSITE" id="PS00114">
    <property type="entry name" value="PRPP_SYNTHASE"/>
    <property type="match status" value="1"/>
</dbReference>
<accession>A0A914E5R9</accession>
<protein>
    <recommendedName>
        <fullName evidence="5">ribose-phosphate diphosphokinase</fullName>
        <ecNumber evidence="5">2.7.6.1</ecNumber>
    </recommendedName>
</protein>
<dbReference type="GO" id="GO:0016301">
    <property type="term" value="F:kinase activity"/>
    <property type="evidence" value="ECO:0007669"/>
    <property type="project" value="UniProtKB-KW"/>
</dbReference>
<dbReference type="InterPro" id="IPR029057">
    <property type="entry name" value="PRTase-like"/>
</dbReference>
<keyword evidence="11" id="KW-0067">ATP-binding</keyword>
<name>A0A914E5R9_9BILA</name>
<comment type="function">
    <text evidence="1">Catalyzes the synthesis of phosphoribosylpyrophosphate (PRPP) that is essential for nucleotide synthesis.</text>
</comment>
<dbReference type="EC" id="2.7.6.1" evidence="5"/>
<dbReference type="InterPro" id="IPR000842">
    <property type="entry name" value="PRib_PP_synth_CS"/>
</dbReference>
<dbReference type="GO" id="GO:0006015">
    <property type="term" value="P:5-phosphoribose 1-diphosphate biosynthetic process"/>
    <property type="evidence" value="ECO:0007669"/>
    <property type="project" value="TreeGrafter"/>
</dbReference>
<dbReference type="SUPFAM" id="SSF53271">
    <property type="entry name" value="PRTase-like"/>
    <property type="match status" value="1"/>
</dbReference>
<keyword evidence="16" id="KW-1185">Reference proteome</keyword>
<proteinExistence type="inferred from homology"/>
<dbReference type="GO" id="GO:0004749">
    <property type="term" value="F:ribose phosphate diphosphokinase activity"/>
    <property type="evidence" value="ECO:0007669"/>
    <property type="project" value="UniProtKB-EC"/>
</dbReference>
<dbReference type="GO" id="GO:0002189">
    <property type="term" value="C:ribose phosphate diphosphokinase complex"/>
    <property type="evidence" value="ECO:0007669"/>
    <property type="project" value="TreeGrafter"/>
</dbReference>
<dbReference type="AlphaFoldDB" id="A0A914E5R9"/>
<dbReference type="GO" id="GO:0005737">
    <property type="term" value="C:cytoplasm"/>
    <property type="evidence" value="ECO:0007669"/>
    <property type="project" value="UniProtKB-SubCell"/>
</dbReference>
<evidence type="ECO:0000256" key="14">
    <source>
        <dbReference type="ARBA" id="ARBA00049535"/>
    </source>
</evidence>
<keyword evidence="7" id="KW-0479">Metal-binding</keyword>